<evidence type="ECO:0000256" key="7">
    <source>
        <dbReference type="RuleBase" id="RU000682"/>
    </source>
</evidence>
<feature type="domain" description="Homeobox" evidence="8">
    <location>
        <begin position="119"/>
        <end position="179"/>
    </location>
</feature>
<dbReference type="FunFam" id="1.10.10.60:FF:000102">
    <property type="entry name" value="Aristaless related homeobox"/>
    <property type="match status" value="1"/>
</dbReference>
<reference evidence="9" key="1">
    <citation type="journal article" date="2023" name="IScience">
        <title>Live-bearing cockroach genome reveals convergent evolutionary mechanisms linked to viviparity in insects and beyond.</title>
        <authorList>
            <person name="Fouks B."/>
            <person name="Harrison M.C."/>
            <person name="Mikhailova A.A."/>
            <person name="Marchal E."/>
            <person name="English S."/>
            <person name="Carruthers M."/>
            <person name="Jennings E.C."/>
            <person name="Chiamaka E.L."/>
            <person name="Frigard R.A."/>
            <person name="Pippel M."/>
            <person name="Attardo G.M."/>
            <person name="Benoit J.B."/>
            <person name="Bornberg-Bauer E."/>
            <person name="Tobe S.S."/>
        </authorList>
    </citation>
    <scope>NUCLEOTIDE SEQUENCE</scope>
    <source>
        <strain evidence="9">Stay&amp;Tobe</strain>
    </source>
</reference>
<dbReference type="InterPro" id="IPR017970">
    <property type="entry name" value="Homeobox_CS"/>
</dbReference>
<accession>A0AAD8AH03</accession>
<keyword evidence="5 6" id="KW-0539">Nucleus</keyword>
<dbReference type="AlphaFoldDB" id="A0AAD8AH03"/>
<dbReference type="GO" id="GO:0000981">
    <property type="term" value="F:DNA-binding transcription factor activity, RNA polymerase II-specific"/>
    <property type="evidence" value="ECO:0007669"/>
    <property type="project" value="InterPro"/>
</dbReference>
<evidence type="ECO:0000256" key="1">
    <source>
        <dbReference type="ARBA" id="ARBA00004123"/>
    </source>
</evidence>
<gene>
    <name evidence="9" type="ORF">L9F63_010852</name>
</gene>
<keyword evidence="2" id="KW-0217">Developmental protein</keyword>
<evidence type="ECO:0000256" key="6">
    <source>
        <dbReference type="PROSITE-ProRule" id="PRU00108"/>
    </source>
</evidence>
<dbReference type="EMBL" id="JASPKZ010001217">
    <property type="protein sequence ID" value="KAJ9598456.1"/>
    <property type="molecule type" value="Genomic_DNA"/>
</dbReference>
<dbReference type="GO" id="GO:0005634">
    <property type="term" value="C:nucleus"/>
    <property type="evidence" value="ECO:0007669"/>
    <property type="project" value="UniProtKB-SubCell"/>
</dbReference>
<dbReference type="PROSITE" id="PS00027">
    <property type="entry name" value="HOMEOBOX_1"/>
    <property type="match status" value="1"/>
</dbReference>
<dbReference type="PANTHER" id="PTHR24329">
    <property type="entry name" value="HOMEOBOX PROTEIN ARISTALESS"/>
    <property type="match status" value="1"/>
</dbReference>
<name>A0AAD8AH03_DIPPU</name>
<proteinExistence type="predicted"/>
<organism evidence="9 10">
    <name type="scientific">Diploptera punctata</name>
    <name type="common">Pacific beetle cockroach</name>
    <dbReference type="NCBI Taxonomy" id="6984"/>
    <lineage>
        <taxon>Eukaryota</taxon>
        <taxon>Metazoa</taxon>
        <taxon>Ecdysozoa</taxon>
        <taxon>Arthropoda</taxon>
        <taxon>Hexapoda</taxon>
        <taxon>Insecta</taxon>
        <taxon>Pterygota</taxon>
        <taxon>Neoptera</taxon>
        <taxon>Polyneoptera</taxon>
        <taxon>Dictyoptera</taxon>
        <taxon>Blattodea</taxon>
        <taxon>Blaberoidea</taxon>
        <taxon>Blaberidae</taxon>
        <taxon>Diplopterinae</taxon>
        <taxon>Diploptera</taxon>
    </lineage>
</organism>
<evidence type="ECO:0000259" key="8">
    <source>
        <dbReference type="PROSITE" id="PS50071"/>
    </source>
</evidence>
<sequence length="318" mass="33726">MELKPLSEHMTELQNIRNASGNCAGYSITGLLNSLTASSTTGDPLVSAASLLSTGGSASVPVSATPLITSFGSPPRFNYSDSILGNTTSSLGLLSSPGSPISLSSLSTATSGSGGPVKRKQRRYRTTFSNFQLEELERAFHKTHYPDVFFREELALRIDLTEARVQVWFQNRRAKWRKQEKLAAKHHQQTTHNNTQLVQGLVSIPVSSPGNINLESPLLSPSQSLVSATSTATTISLGGSPLASFSPGTSGATLSTTSPGSGGLFLGMDWGGFSPYHLPSAGHKPLESGELDTDLLRLKPAVSRDQHSPTLPPLLSPE</sequence>
<dbReference type="PROSITE" id="PS50071">
    <property type="entry name" value="HOMEOBOX_2"/>
    <property type="match status" value="1"/>
</dbReference>
<evidence type="ECO:0000256" key="4">
    <source>
        <dbReference type="ARBA" id="ARBA00023155"/>
    </source>
</evidence>
<evidence type="ECO:0000256" key="3">
    <source>
        <dbReference type="ARBA" id="ARBA00023125"/>
    </source>
</evidence>
<dbReference type="InterPro" id="IPR009057">
    <property type="entry name" value="Homeodomain-like_sf"/>
</dbReference>
<dbReference type="InterPro" id="IPR050649">
    <property type="entry name" value="Paired_Homeobox_TFs"/>
</dbReference>
<comment type="subcellular location">
    <subcellularLocation>
        <location evidence="1 6 7">Nucleus</location>
    </subcellularLocation>
</comment>
<reference evidence="9" key="2">
    <citation type="submission" date="2023-05" db="EMBL/GenBank/DDBJ databases">
        <authorList>
            <person name="Fouks B."/>
        </authorList>
    </citation>
    <scope>NUCLEOTIDE SEQUENCE</scope>
    <source>
        <strain evidence="9">Stay&amp;Tobe</strain>
        <tissue evidence="9">Testes</tissue>
    </source>
</reference>
<evidence type="ECO:0000313" key="9">
    <source>
        <dbReference type="EMBL" id="KAJ9598456.1"/>
    </source>
</evidence>
<dbReference type="Gene3D" id="1.10.10.60">
    <property type="entry name" value="Homeodomain-like"/>
    <property type="match status" value="1"/>
</dbReference>
<keyword evidence="3 6" id="KW-0238">DNA-binding</keyword>
<dbReference type="Proteomes" id="UP001233999">
    <property type="component" value="Unassembled WGS sequence"/>
</dbReference>
<feature type="DNA-binding region" description="Homeobox" evidence="6">
    <location>
        <begin position="121"/>
        <end position="180"/>
    </location>
</feature>
<keyword evidence="4 6" id="KW-0371">Homeobox</keyword>
<protein>
    <recommendedName>
        <fullName evidence="8">Homeobox domain-containing protein</fullName>
    </recommendedName>
</protein>
<dbReference type="GO" id="GO:0000977">
    <property type="term" value="F:RNA polymerase II transcription regulatory region sequence-specific DNA binding"/>
    <property type="evidence" value="ECO:0007669"/>
    <property type="project" value="TreeGrafter"/>
</dbReference>
<dbReference type="SUPFAM" id="SSF46689">
    <property type="entry name" value="Homeodomain-like"/>
    <property type="match status" value="1"/>
</dbReference>
<comment type="caution">
    <text evidence="9">The sequence shown here is derived from an EMBL/GenBank/DDBJ whole genome shotgun (WGS) entry which is preliminary data.</text>
</comment>
<evidence type="ECO:0000256" key="2">
    <source>
        <dbReference type="ARBA" id="ARBA00022473"/>
    </source>
</evidence>
<dbReference type="SMART" id="SM00389">
    <property type="entry name" value="HOX"/>
    <property type="match status" value="1"/>
</dbReference>
<evidence type="ECO:0000313" key="10">
    <source>
        <dbReference type="Proteomes" id="UP001233999"/>
    </source>
</evidence>
<dbReference type="PANTHER" id="PTHR24329:SF543">
    <property type="entry name" value="FI01017P-RELATED"/>
    <property type="match status" value="1"/>
</dbReference>
<dbReference type="InterPro" id="IPR001356">
    <property type="entry name" value="HD"/>
</dbReference>
<dbReference type="Pfam" id="PF00046">
    <property type="entry name" value="Homeodomain"/>
    <property type="match status" value="1"/>
</dbReference>
<evidence type="ECO:0000256" key="5">
    <source>
        <dbReference type="ARBA" id="ARBA00023242"/>
    </source>
</evidence>
<keyword evidence="10" id="KW-1185">Reference proteome</keyword>
<dbReference type="CDD" id="cd00086">
    <property type="entry name" value="homeodomain"/>
    <property type="match status" value="1"/>
</dbReference>